<feature type="compositionally biased region" description="Polar residues" evidence="1">
    <location>
        <begin position="52"/>
        <end position="68"/>
    </location>
</feature>
<dbReference type="EMBL" id="CAXHTB010000005">
    <property type="protein sequence ID" value="CAL0306881.1"/>
    <property type="molecule type" value="Genomic_DNA"/>
</dbReference>
<feature type="region of interest" description="Disordered" evidence="1">
    <location>
        <begin position="24"/>
        <end position="68"/>
    </location>
</feature>
<gene>
    <name evidence="2" type="ORF">LLUT_LOCUS7941</name>
</gene>
<feature type="compositionally biased region" description="Polar residues" evidence="1">
    <location>
        <begin position="35"/>
        <end position="44"/>
    </location>
</feature>
<evidence type="ECO:0000313" key="2">
    <source>
        <dbReference type="EMBL" id="CAL0306881.1"/>
    </source>
</evidence>
<feature type="region of interest" description="Disordered" evidence="1">
    <location>
        <begin position="96"/>
        <end position="122"/>
    </location>
</feature>
<dbReference type="AlphaFoldDB" id="A0AAV1WD54"/>
<evidence type="ECO:0000313" key="3">
    <source>
        <dbReference type="Proteomes" id="UP001497480"/>
    </source>
</evidence>
<keyword evidence="3" id="KW-1185">Reference proteome</keyword>
<comment type="caution">
    <text evidence="2">The sequence shown here is derived from an EMBL/GenBank/DDBJ whole genome shotgun (WGS) entry which is preliminary data.</text>
</comment>
<sequence>MQDLQQKLDALKGLVDLLNSVEDDQHENAPPAPPRSNSFSTPMSGRNRANGKYNNTGTQRIKGLSNQTGYTNGNANGAINFGIVSGISYLAVGTGDVRRRQTQPQSNPEPTNTPAPYTPPTLPEEKQLSNYCNSGRQTIKGLTNQTGFVKGNANGTINFGNLTASAGVRRQT</sequence>
<reference evidence="2 3" key="1">
    <citation type="submission" date="2024-03" db="EMBL/GenBank/DDBJ databases">
        <authorList>
            <person name="Martinez-Hernandez J."/>
        </authorList>
    </citation>
    <scope>NUCLEOTIDE SEQUENCE [LARGE SCALE GENOMIC DNA]</scope>
</reference>
<feature type="compositionally biased region" description="Pro residues" evidence="1">
    <location>
        <begin position="111"/>
        <end position="122"/>
    </location>
</feature>
<accession>A0AAV1WD54</accession>
<evidence type="ECO:0000256" key="1">
    <source>
        <dbReference type="SAM" id="MobiDB-lite"/>
    </source>
</evidence>
<dbReference type="Proteomes" id="UP001497480">
    <property type="component" value="Unassembled WGS sequence"/>
</dbReference>
<proteinExistence type="predicted"/>
<protein>
    <submittedName>
        <fullName evidence="2">Uncharacterized protein</fullName>
    </submittedName>
</protein>
<organism evidence="2 3">
    <name type="scientific">Lupinus luteus</name>
    <name type="common">European yellow lupine</name>
    <dbReference type="NCBI Taxonomy" id="3873"/>
    <lineage>
        <taxon>Eukaryota</taxon>
        <taxon>Viridiplantae</taxon>
        <taxon>Streptophyta</taxon>
        <taxon>Embryophyta</taxon>
        <taxon>Tracheophyta</taxon>
        <taxon>Spermatophyta</taxon>
        <taxon>Magnoliopsida</taxon>
        <taxon>eudicotyledons</taxon>
        <taxon>Gunneridae</taxon>
        <taxon>Pentapetalae</taxon>
        <taxon>rosids</taxon>
        <taxon>fabids</taxon>
        <taxon>Fabales</taxon>
        <taxon>Fabaceae</taxon>
        <taxon>Papilionoideae</taxon>
        <taxon>50 kb inversion clade</taxon>
        <taxon>genistoids sensu lato</taxon>
        <taxon>core genistoids</taxon>
        <taxon>Genisteae</taxon>
        <taxon>Lupinus</taxon>
    </lineage>
</organism>
<name>A0AAV1WD54_LUPLU</name>